<dbReference type="OrthoDB" id="7278224at2"/>
<reference evidence="1 2" key="1">
    <citation type="submission" date="2015-06" db="EMBL/GenBank/DDBJ databases">
        <title>Improved classification and identification of acetic acid bacteria using matrix-assisted laser desorption/ionization time-of-flight mass spectrometry; Gluconobacter nephelii and Gluconobacter uchimurae are later heterotypic synonyms of Gluconobacter japonicus and Gluconobacter oxydans, respectively.</title>
        <authorList>
            <person name="Li L."/>
            <person name="Cleenwerck I."/>
            <person name="De Vuyst L."/>
            <person name="Vandamme P."/>
        </authorList>
    </citation>
    <scope>NUCLEOTIDE SEQUENCE [LARGE SCALE GENOMIC DNA]</scope>
    <source>
        <strain evidence="1 2">LMG 1768</strain>
    </source>
</reference>
<name>A0A149TLI5_9PROT</name>
<sequence>MFFDSSVARQFSYPEFLARNADMEGKRLEWLSKGPLEDQRTSFLRNDDHVVYELSRAACLAKHVEDSINELNRLDVSEGFSVERVQKRQSLGKFLVDVLDYHDAVRMYSWANSESHPGPEMHPDQIKQDRDYRIKATERLHFLQHV</sequence>
<evidence type="ECO:0000313" key="1">
    <source>
        <dbReference type="EMBL" id="KXV49653.1"/>
    </source>
</evidence>
<comment type="caution">
    <text evidence="1">The sequence shown here is derived from an EMBL/GenBank/DDBJ whole genome shotgun (WGS) entry which is preliminary data.</text>
</comment>
<dbReference type="RefSeq" id="WP_062106608.1">
    <property type="nucleotide sequence ID" value="NZ_LHZR01000092.1"/>
</dbReference>
<protein>
    <submittedName>
        <fullName evidence="1">Uncharacterized protein</fullName>
    </submittedName>
</protein>
<dbReference type="EMBL" id="LHZR01000092">
    <property type="protein sequence ID" value="KXV49653.1"/>
    <property type="molecule type" value="Genomic_DNA"/>
</dbReference>
<accession>A0A149TLI5</accession>
<dbReference type="Proteomes" id="UP000075636">
    <property type="component" value="Unassembled WGS sequence"/>
</dbReference>
<dbReference type="AlphaFoldDB" id="A0A149TLI5"/>
<proteinExistence type="predicted"/>
<gene>
    <name evidence="1" type="ORF">AD945_03735</name>
</gene>
<evidence type="ECO:0000313" key="2">
    <source>
        <dbReference type="Proteomes" id="UP000075636"/>
    </source>
</evidence>
<organism evidence="1 2">
    <name type="scientific">Gluconobacter albidus</name>
    <dbReference type="NCBI Taxonomy" id="318683"/>
    <lineage>
        <taxon>Bacteria</taxon>
        <taxon>Pseudomonadati</taxon>
        <taxon>Pseudomonadota</taxon>
        <taxon>Alphaproteobacteria</taxon>
        <taxon>Acetobacterales</taxon>
        <taxon>Acetobacteraceae</taxon>
        <taxon>Gluconobacter</taxon>
    </lineage>
</organism>
<dbReference type="PATRIC" id="fig|318683.6.peg.3333"/>